<protein>
    <submittedName>
        <fullName evidence="1">Uncharacterized protein</fullName>
    </submittedName>
</protein>
<dbReference type="Gene3D" id="3.30.70.100">
    <property type="match status" value="1"/>
</dbReference>
<dbReference type="SUPFAM" id="SSF54909">
    <property type="entry name" value="Dimeric alpha+beta barrel"/>
    <property type="match status" value="1"/>
</dbReference>
<dbReference type="RefSeq" id="WP_307255013.1">
    <property type="nucleotide sequence ID" value="NZ_JAUSUV010000030.1"/>
</dbReference>
<reference evidence="1 2" key="1">
    <citation type="submission" date="2023-07" db="EMBL/GenBank/DDBJ databases">
        <title>Genomic Encyclopedia of Type Strains, Phase IV (KMG-IV): sequencing the most valuable type-strain genomes for metagenomic binning, comparative biology and taxonomic classification.</title>
        <authorList>
            <person name="Goeker M."/>
        </authorList>
    </citation>
    <scope>NUCLEOTIDE SEQUENCE [LARGE SCALE GENOMIC DNA]</scope>
    <source>
        <strain evidence="1 2">DSM 46876</strain>
    </source>
</reference>
<comment type="caution">
    <text evidence="1">The sequence shown here is derived from an EMBL/GenBank/DDBJ whole genome shotgun (WGS) entry which is preliminary data.</text>
</comment>
<dbReference type="AlphaFoldDB" id="A0AAJ1TR49"/>
<name>A0AAJ1TR49_9BACL</name>
<keyword evidence="2" id="KW-1185">Reference proteome</keyword>
<dbReference type="InterPro" id="IPR011008">
    <property type="entry name" value="Dimeric_a/b-barrel"/>
</dbReference>
<sequence>MYKTIAVYSHIHDLNEFEVFYANEVIPRILGLEEVKHIRFTTLIPTDQIATHSEEVSVLIETYYHSAEALHSVLGSEESKEITQCFLYIQESGMARIESFLGNEVVFDSYIGEASQDGSWGI</sequence>
<gene>
    <name evidence="1" type="ORF">J2Z48_003206</name>
</gene>
<dbReference type="Proteomes" id="UP001238450">
    <property type="component" value="Unassembled WGS sequence"/>
</dbReference>
<organism evidence="1 2">
    <name type="scientific">Croceifilum oryzae</name>
    <dbReference type="NCBI Taxonomy" id="1553429"/>
    <lineage>
        <taxon>Bacteria</taxon>
        <taxon>Bacillati</taxon>
        <taxon>Bacillota</taxon>
        <taxon>Bacilli</taxon>
        <taxon>Bacillales</taxon>
        <taxon>Thermoactinomycetaceae</taxon>
        <taxon>Croceifilum</taxon>
    </lineage>
</organism>
<evidence type="ECO:0000313" key="2">
    <source>
        <dbReference type="Proteomes" id="UP001238450"/>
    </source>
</evidence>
<accession>A0AAJ1TR49</accession>
<dbReference type="EMBL" id="JAUSUV010000030">
    <property type="protein sequence ID" value="MDQ0418981.1"/>
    <property type="molecule type" value="Genomic_DNA"/>
</dbReference>
<evidence type="ECO:0000313" key="1">
    <source>
        <dbReference type="EMBL" id="MDQ0418981.1"/>
    </source>
</evidence>
<proteinExistence type="predicted"/>